<dbReference type="GO" id="GO:0008835">
    <property type="term" value="F:diaminohydroxyphosphoribosylaminopyrimidine deaminase activity"/>
    <property type="evidence" value="ECO:0007669"/>
    <property type="project" value="UniProtKB-EC"/>
</dbReference>
<evidence type="ECO:0000256" key="15">
    <source>
        <dbReference type="PIRSR" id="PIRSR006769-2"/>
    </source>
</evidence>
<feature type="binding site" evidence="15">
    <location>
        <begin position="335"/>
        <end position="341"/>
    </location>
    <ligand>
        <name>NADP(+)</name>
        <dbReference type="ChEBI" id="CHEBI:58349"/>
    </ligand>
</feature>
<comment type="function">
    <text evidence="1 13">Converts 2,5-diamino-6-(ribosylamino)-4(3h)-pyrimidinone 5'-phosphate into 5-amino-6-(ribosylamino)-2,4(1h,3h)-pyrimidinedione 5'-phosphate.</text>
</comment>
<dbReference type="HOGENOM" id="CLU_036590_1_1_5"/>
<evidence type="ECO:0000256" key="10">
    <source>
        <dbReference type="ARBA" id="ARBA00022857"/>
    </source>
</evidence>
<feature type="binding site" evidence="15">
    <location>
        <position position="259"/>
    </location>
    <ligand>
        <name>NADP(+)</name>
        <dbReference type="ChEBI" id="CHEBI:58349"/>
    </ligand>
</feature>
<evidence type="ECO:0000256" key="3">
    <source>
        <dbReference type="ARBA" id="ARBA00004910"/>
    </source>
</evidence>
<feature type="binding site" evidence="15">
    <location>
        <position position="230"/>
    </location>
    <ligand>
        <name>substrate</name>
    </ligand>
</feature>
<dbReference type="PIRSF" id="PIRSF006769">
    <property type="entry name" value="RibD"/>
    <property type="match status" value="1"/>
</dbReference>
<dbReference type="GO" id="GO:0008270">
    <property type="term" value="F:zinc ion binding"/>
    <property type="evidence" value="ECO:0007669"/>
    <property type="project" value="InterPro"/>
</dbReference>
<gene>
    <name evidence="19" type="ordered locus">Bind_1226</name>
</gene>
<evidence type="ECO:0000256" key="11">
    <source>
        <dbReference type="ARBA" id="ARBA00023002"/>
    </source>
</evidence>
<dbReference type="PROSITE" id="PS00903">
    <property type="entry name" value="CYT_DCMP_DEAMINASES_1"/>
    <property type="match status" value="1"/>
</dbReference>
<dbReference type="EMBL" id="CP001016">
    <property type="protein sequence ID" value="ACB94868.1"/>
    <property type="molecule type" value="Genomic_DNA"/>
</dbReference>
<evidence type="ECO:0000256" key="1">
    <source>
        <dbReference type="ARBA" id="ARBA00002151"/>
    </source>
</evidence>
<dbReference type="AlphaFoldDB" id="B2IJJ4"/>
<feature type="binding site" evidence="16">
    <location>
        <position position="105"/>
    </location>
    <ligand>
        <name>Zn(2+)</name>
        <dbReference type="ChEBI" id="CHEBI:29105"/>
        <note>catalytic</note>
    </ligand>
</feature>
<feature type="binding site" evidence="15">
    <location>
        <position position="233"/>
    </location>
    <ligand>
        <name>substrate</name>
    </ligand>
</feature>
<keyword evidence="9 13" id="KW-0862">Zinc</keyword>
<dbReference type="Gene3D" id="3.40.140.10">
    <property type="entry name" value="Cytidine Deaminase, domain 2"/>
    <property type="match status" value="1"/>
</dbReference>
<comment type="pathway">
    <text evidence="3 13">Cofactor biosynthesis; riboflavin biosynthesis; 5-amino-6-(D-ribitylamino)uracil from GTP: step 3/4.</text>
</comment>
<evidence type="ECO:0000256" key="7">
    <source>
        <dbReference type="ARBA" id="ARBA00022723"/>
    </source>
</evidence>
<sequence length="401" mass="42692">MFHPPMLSRGSGMQPIVSPDSETDTHYMAEALALSQQGLGRTAPNPSVGAIIVKDGKIVGRGWTQPGGRPHAETEALAEAGDAARGATLYVTLEPCSHFGVTPPCASAIIAAGVARVVCALEDPDPRVSGRGYRMLREAGIAVTHGVLEAEARRANLGHIRRVQAQRPMVTLKLAMTADGFVASTAPREGQAPRLKITGAAANEHVHRMRAQHDAIMIGIGTALADDPMLTVRLSGQEEMGKAEMGKVAARPRRIVLDSHLRLPLQSHLVQTAADYPTLVLTRDDASAEAMARLREASVVVETLESAQSTPSLDLSAALQRLASLGLTRIFSEGGPRVAESLIGQHAADEVILLESPAILGAGVEGLSPRARAILGNLTLYRPAETRMIEEDRLTRYERID</sequence>
<dbReference type="FunFam" id="3.40.140.10:FF:000025">
    <property type="entry name" value="Riboflavin biosynthesis protein RibD"/>
    <property type="match status" value="1"/>
</dbReference>
<feature type="binding site" evidence="15">
    <location>
        <position position="226"/>
    </location>
    <ligand>
        <name>NADP(+)</name>
        <dbReference type="ChEBI" id="CHEBI:58349"/>
    </ligand>
</feature>
<dbReference type="SUPFAM" id="SSF53597">
    <property type="entry name" value="Dihydrofolate reductase-like"/>
    <property type="match status" value="1"/>
</dbReference>
<dbReference type="Gene3D" id="3.40.430.10">
    <property type="entry name" value="Dihydrofolate Reductase, subunit A"/>
    <property type="match status" value="1"/>
</dbReference>
<keyword evidence="12" id="KW-0511">Multifunctional enzyme</keyword>
<evidence type="ECO:0000256" key="13">
    <source>
        <dbReference type="PIRNR" id="PIRNR006769"/>
    </source>
</evidence>
<comment type="similarity">
    <text evidence="5 13">In the C-terminal section; belongs to the HTP reductase family.</text>
</comment>
<evidence type="ECO:0000256" key="2">
    <source>
        <dbReference type="ARBA" id="ARBA00004882"/>
    </source>
</evidence>
<keyword evidence="8 13" id="KW-0378">Hydrolase</keyword>
<dbReference type="InterPro" id="IPR004794">
    <property type="entry name" value="Eubact_RibD"/>
</dbReference>
<keyword evidence="7 13" id="KW-0479">Metal-binding</keyword>
<evidence type="ECO:0000256" key="5">
    <source>
        <dbReference type="ARBA" id="ARBA00007417"/>
    </source>
</evidence>
<feature type="domain" description="CMP/dCMP-type deaminase" evidence="18">
    <location>
        <begin position="22"/>
        <end position="143"/>
    </location>
</feature>
<dbReference type="InterPro" id="IPR024072">
    <property type="entry name" value="DHFR-like_dom_sf"/>
</dbReference>
<evidence type="ECO:0000259" key="18">
    <source>
        <dbReference type="PROSITE" id="PS51747"/>
    </source>
</evidence>
<evidence type="ECO:0000256" key="14">
    <source>
        <dbReference type="PIRSR" id="PIRSR006769-1"/>
    </source>
</evidence>
<dbReference type="PANTHER" id="PTHR38011">
    <property type="entry name" value="DIHYDROFOLATE REDUCTASE FAMILY PROTEIN (AFU_ORTHOLOGUE AFUA_8G06820)"/>
    <property type="match status" value="1"/>
</dbReference>
<comment type="similarity">
    <text evidence="4 13">In the N-terminal section; belongs to the cytidine and deoxycytidylate deaminase family.</text>
</comment>
<dbReference type="EC" id="1.1.1.193" evidence="13"/>
<comment type="catalytic activity">
    <reaction evidence="13">
        <text>2,5-diamino-6-hydroxy-4-(5-phosphoribosylamino)-pyrimidine + H2O + H(+) = 5-amino-6-(5-phospho-D-ribosylamino)uracil + NH4(+)</text>
        <dbReference type="Rhea" id="RHEA:21868"/>
        <dbReference type="ChEBI" id="CHEBI:15377"/>
        <dbReference type="ChEBI" id="CHEBI:15378"/>
        <dbReference type="ChEBI" id="CHEBI:28938"/>
        <dbReference type="ChEBI" id="CHEBI:58453"/>
        <dbReference type="ChEBI" id="CHEBI:58614"/>
        <dbReference type="EC" id="3.5.4.26"/>
    </reaction>
</comment>
<dbReference type="UniPathway" id="UPA00275">
    <property type="reaction ID" value="UER00401"/>
</dbReference>
<dbReference type="GO" id="GO:0009231">
    <property type="term" value="P:riboflavin biosynthetic process"/>
    <property type="evidence" value="ECO:0007669"/>
    <property type="project" value="UniProtKB-UniPathway"/>
</dbReference>
<comment type="pathway">
    <text evidence="2 13">Cofactor biosynthesis; riboflavin biosynthesis; 5-amino-6-(D-ribitylamino)uracil from GTP: step 2/4.</text>
</comment>
<dbReference type="Pfam" id="PF01872">
    <property type="entry name" value="RibD_C"/>
    <property type="match status" value="1"/>
</dbReference>
<dbReference type="InterPro" id="IPR002734">
    <property type="entry name" value="RibDG_C"/>
</dbReference>
<feature type="binding site" evidence="16">
    <location>
        <position position="96"/>
    </location>
    <ligand>
        <name>Zn(2+)</name>
        <dbReference type="ChEBI" id="CHEBI:29105"/>
        <note>catalytic</note>
    </ligand>
</feature>
<dbReference type="Pfam" id="PF00383">
    <property type="entry name" value="dCMP_cyt_deam_1"/>
    <property type="match status" value="1"/>
</dbReference>
<dbReference type="InterPro" id="IPR016192">
    <property type="entry name" value="APOBEC/CMP_deaminase_Zn-bd"/>
</dbReference>
<feature type="binding site" evidence="15">
    <location>
        <position position="175"/>
    </location>
    <ligand>
        <name>NADP(+)</name>
        <dbReference type="ChEBI" id="CHEBI:58349"/>
    </ligand>
</feature>
<keyword evidence="6 13" id="KW-0686">Riboflavin biosynthesis</keyword>
<dbReference type="GO" id="GO:0008703">
    <property type="term" value="F:5-amino-6-(5-phosphoribosylamino)uracil reductase activity"/>
    <property type="evidence" value="ECO:0007669"/>
    <property type="project" value="UniProtKB-EC"/>
</dbReference>
<dbReference type="CDD" id="cd01284">
    <property type="entry name" value="Riboflavin_deaminase-reductase"/>
    <property type="match status" value="1"/>
</dbReference>
<comment type="catalytic activity">
    <reaction evidence="13">
        <text>5-amino-6-(5-phospho-D-ribitylamino)uracil + NADP(+) = 5-amino-6-(5-phospho-D-ribosylamino)uracil + NADPH + H(+)</text>
        <dbReference type="Rhea" id="RHEA:17845"/>
        <dbReference type="ChEBI" id="CHEBI:15378"/>
        <dbReference type="ChEBI" id="CHEBI:57783"/>
        <dbReference type="ChEBI" id="CHEBI:58349"/>
        <dbReference type="ChEBI" id="CHEBI:58421"/>
        <dbReference type="ChEBI" id="CHEBI:58453"/>
        <dbReference type="EC" id="1.1.1.193"/>
    </reaction>
</comment>
<dbReference type="InterPro" id="IPR050765">
    <property type="entry name" value="Riboflavin_Biosynth_HTPR"/>
</dbReference>
<dbReference type="PROSITE" id="PS51747">
    <property type="entry name" value="CYT_DCMP_DEAMINASES_2"/>
    <property type="match status" value="1"/>
</dbReference>
<feature type="region of interest" description="Disordered" evidence="17">
    <location>
        <begin position="1"/>
        <end position="21"/>
    </location>
</feature>
<name>B2IJJ4_BEII9</name>
<dbReference type="Proteomes" id="UP000001695">
    <property type="component" value="Chromosome"/>
</dbReference>
<dbReference type="NCBIfam" id="TIGR00326">
    <property type="entry name" value="eubact_ribD"/>
    <property type="match status" value="1"/>
</dbReference>
<feature type="binding site" evidence="15">
    <location>
        <position position="222"/>
    </location>
    <ligand>
        <name>NADP(+)</name>
        <dbReference type="ChEBI" id="CHEBI:58349"/>
    </ligand>
</feature>
<evidence type="ECO:0000313" key="20">
    <source>
        <dbReference type="Proteomes" id="UP000001695"/>
    </source>
</evidence>
<evidence type="ECO:0000256" key="12">
    <source>
        <dbReference type="ARBA" id="ARBA00023268"/>
    </source>
</evidence>
<organism evidence="19 20">
    <name type="scientific">Beijerinckia indica subsp. indica (strain ATCC 9039 / DSM 1715 / NCIMB 8712)</name>
    <dbReference type="NCBI Taxonomy" id="395963"/>
    <lineage>
        <taxon>Bacteria</taxon>
        <taxon>Pseudomonadati</taxon>
        <taxon>Pseudomonadota</taxon>
        <taxon>Alphaproteobacteria</taxon>
        <taxon>Hyphomicrobiales</taxon>
        <taxon>Beijerinckiaceae</taxon>
        <taxon>Beijerinckia</taxon>
    </lineage>
</organism>
<keyword evidence="11 13" id="KW-0560">Oxidoreductase</keyword>
<comment type="cofactor">
    <cofactor evidence="13 16">
        <name>Zn(2+)</name>
        <dbReference type="ChEBI" id="CHEBI:29105"/>
    </cofactor>
    <text evidence="13 16">Binds 1 zinc ion.</text>
</comment>
<dbReference type="EC" id="3.5.4.26" evidence="13"/>
<evidence type="ECO:0000256" key="6">
    <source>
        <dbReference type="ARBA" id="ARBA00022619"/>
    </source>
</evidence>
<evidence type="ECO:0000256" key="17">
    <source>
        <dbReference type="SAM" id="MobiDB-lite"/>
    </source>
</evidence>
<dbReference type="KEGG" id="bid:Bind_1226"/>
<feature type="binding site" evidence="16">
    <location>
        <position position="71"/>
    </location>
    <ligand>
        <name>Zn(2+)</name>
        <dbReference type="ChEBI" id="CHEBI:29105"/>
        <note>catalytic</note>
    </ligand>
</feature>
<feature type="binding site" evidence="15">
    <location>
        <position position="210"/>
    </location>
    <ligand>
        <name>substrate</name>
    </ligand>
</feature>
<dbReference type="eggNOG" id="COG1985">
    <property type="taxonomic scope" value="Bacteria"/>
</dbReference>
<proteinExistence type="inferred from homology"/>
<protein>
    <recommendedName>
        <fullName evidence="13">Riboflavin biosynthesis protein RibD</fullName>
    </recommendedName>
    <domain>
        <recommendedName>
            <fullName evidence="13">Diaminohydroxyphosphoribosylaminopyrimidine deaminase</fullName>
            <shortName evidence="13">DRAP deaminase</shortName>
            <ecNumber evidence="13">3.5.4.26</ecNumber>
        </recommendedName>
        <alternativeName>
            <fullName evidence="13">Riboflavin-specific deaminase</fullName>
        </alternativeName>
    </domain>
    <domain>
        <recommendedName>
            <fullName evidence="13">5-amino-6-(5-phosphoribosylamino)uracil reductase</fullName>
            <ecNumber evidence="13">1.1.1.193</ecNumber>
        </recommendedName>
        <alternativeName>
            <fullName evidence="13">HTP reductase</fullName>
        </alternativeName>
    </domain>
</protein>
<evidence type="ECO:0000256" key="16">
    <source>
        <dbReference type="PIRSR" id="PIRSR006769-3"/>
    </source>
</evidence>
<reference evidence="19 20" key="2">
    <citation type="journal article" date="2010" name="J. Bacteriol.">
        <title>Complete genome sequence of Beijerinckia indica subsp. indica.</title>
        <authorList>
            <person name="Tamas I."/>
            <person name="Dedysh S.N."/>
            <person name="Liesack W."/>
            <person name="Stott M.B."/>
            <person name="Alam M."/>
            <person name="Murrell J.C."/>
            <person name="Dunfield P.F."/>
        </authorList>
    </citation>
    <scope>NUCLEOTIDE SEQUENCE [LARGE SCALE GENOMIC DNA]</scope>
    <source>
        <strain evidence="20">ATCC 9039 / DSM 1715 / NCIMB 8712</strain>
    </source>
</reference>
<reference evidence="20" key="1">
    <citation type="submission" date="2008-03" db="EMBL/GenBank/DDBJ databases">
        <title>Complete sequence of chromosome of Beijerinckia indica subsp. indica ATCC 9039.</title>
        <authorList>
            <consortium name="US DOE Joint Genome Institute"/>
            <person name="Copeland A."/>
            <person name="Lucas S."/>
            <person name="Lapidus A."/>
            <person name="Glavina del Rio T."/>
            <person name="Dalin E."/>
            <person name="Tice H."/>
            <person name="Bruce D."/>
            <person name="Goodwin L."/>
            <person name="Pitluck S."/>
            <person name="LaButti K."/>
            <person name="Schmutz J."/>
            <person name="Larimer F."/>
            <person name="Land M."/>
            <person name="Hauser L."/>
            <person name="Kyrpides N."/>
            <person name="Mikhailova N."/>
            <person name="Dunfield P.F."/>
            <person name="Dedysh S.N."/>
            <person name="Liesack W."/>
            <person name="Saw J.H."/>
            <person name="Alam M."/>
            <person name="Chen Y."/>
            <person name="Murrell J.C."/>
            <person name="Richardson P."/>
        </authorList>
    </citation>
    <scope>NUCLEOTIDE SEQUENCE [LARGE SCALE GENOMIC DNA]</scope>
    <source>
        <strain evidence="20">ATCC 9039 / DSM 1715 / NCIMB 8712</strain>
    </source>
</reference>
<evidence type="ECO:0000313" key="19">
    <source>
        <dbReference type="EMBL" id="ACB94868.1"/>
    </source>
</evidence>
<keyword evidence="10 13" id="KW-0521">NADP</keyword>
<evidence type="ECO:0000256" key="9">
    <source>
        <dbReference type="ARBA" id="ARBA00022833"/>
    </source>
</evidence>
<dbReference type="SUPFAM" id="SSF53927">
    <property type="entry name" value="Cytidine deaminase-like"/>
    <property type="match status" value="1"/>
</dbReference>
<dbReference type="PANTHER" id="PTHR38011:SF7">
    <property type="entry name" value="2,5-DIAMINO-6-RIBOSYLAMINO-4(3H)-PYRIMIDINONE 5'-PHOSPHATE REDUCTASE"/>
    <property type="match status" value="1"/>
</dbReference>
<accession>B2IJJ4</accession>
<feature type="binding site" evidence="15">
    <location>
        <position position="333"/>
    </location>
    <ligand>
        <name>substrate</name>
    </ligand>
</feature>
<dbReference type="RefSeq" id="WP_012384225.1">
    <property type="nucleotide sequence ID" value="NC_010581.1"/>
</dbReference>
<evidence type="ECO:0000256" key="4">
    <source>
        <dbReference type="ARBA" id="ARBA00005259"/>
    </source>
</evidence>
<feature type="active site" description="Proton donor" evidence="14">
    <location>
        <position position="73"/>
    </location>
</feature>
<dbReference type="InterPro" id="IPR002125">
    <property type="entry name" value="CMP_dCMP_dom"/>
</dbReference>
<dbReference type="InterPro" id="IPR016193">
    <property type="entry name" value="Cytidine_deaminase-like"/>
</dbReference>
<dbReference type="eggNOG" id="COG0117">
    <property type="taxonomic scope" value="Bacteria"/>
</dbReference>
<keyword evidence="20" id="KW-1185">Reference proteome</keyword>
<dbReference type="STRING" id="395963.Bind_1226"/>
<evidence type="ECO:0000256" key="8">
    <source>
        <dbReference type="ARBA" id="ARBA00022801"/>
    </source>
</evidence>